<keyword evidence="8 10" id="KW-0472">Membrane</keyword>
<accession>A0A193GGX1</accession>
<dbReference type="PROSITE" id="PS50883">
    <property type="entry name" value="EAL"/>
    <property type="match status" value="1"/>
</dbReference>
<keyword evidence="6" id="KW-0378">Hydrolase</keyword>
<evidence type="ECO:0000256" key="2">
    <source>
        <dbReference type="ARBA" id="ARBA00012282"/>
    </source>
</evidence>
<protein>
    <recommendedName>
        <fullName evidence="2">cyclic-guanylate-specific phosphodiesterase</fullName>
        <ecNumber evidence="2">3.1.4.52</ecNumber>
    </recommendedName>
</protein>
<evidence type="ECO:0000313" key="13">
    <source>
        <dbReference type="Proteomes" id="UP000091926"/>
    </source>
</evidence>
<evidence type="ECO:0000256" key="7">
    <source>
        <dbReference type="ARBA" id="ARBA00022989"/>
    </source>
</evidence>
<evidence type="ECO:0000256" key="1">
    <source>
        <dbReference type="ARBA" id="ARBA00004651"/>
    </source>
</evidence>
<proteinExistence type="predicted"/>
<dbReference type="Pfam" id="PF12792">
    <property type="entry name" value="CSS-motif"/>
    <property type="match status" value="1"/>
</dbReference>
<dbReference type="InterPro" id="IPR035919">
    <property type="entry name" value="EAL_sf"/>
</dbReference>
<dbReference type="CDD" id="cd01948">
    <property type="entry name" value="EAL"/>
    <property type="match status" value="1"/>
</dbReference>
<feature type="transmembrane region" description="Helical" evidence="10">
    <location>
        <begin position="244"/>
        <end position="262"/>
    </location>
</feature>
<evidence type="ECO:0000256" key="9">
    <source>
        <dbReference type="ARBA" id="ARBA00034290"/>
    </source>
</evidence>
<keyword evidence="7 10" id="KW-1133">Transmembrane helix</keyword>
<organism evidence="12 13">
    <name type="scientific">Bordetella flabilis</name>
    <dbReference type="NCBI Taxonomy" id="463014"/>
    <lineage>
        <taxon>Bacteria</taxon>
        <taxon>Pseudomonadati</taxon>
        <taxon>Pseudomonadota</taxon>
        <taxon>Betaproteobacteria</taxon>
        <taxon>Burkholderiales</taxon>
        <taxon>Alcaligenaceae</taxon>
        <taxon>Bordetella</taxon>
    </lineage>
</organism>
<comment type="catalytic activity">
    <reaction evidence="9">
        <text>3',3'-c-di-GMP + H2O = 5'-phosphoguanylyl(3'-&gt;5')guanosine + H(+)</text>
        <dbReference type="Rhea" id="RHEA:24902"/>
        <dbReference type="ChEBI" id="CHEBI:15377"/>
        <dbReference type="ChEBI" id="CHEBI:15378"/>
        <dbReference type="ChEBI" id="CHEBI:58754"/>
        <dbReference type="ChEBI" id="CHEBI:58805"/>
        <dbReference type="EC" id="3.1.4.52"/>
    </reaction>
</comment>
<evidence type="ECO:0000256" key="4">
    <source>
        <dbReference type="ARBA" id="ARBA00022636"/>
    </source>
</evidence>
<dbReference type="GO" id="GO:0005886">
    <property type="term" value="C:plasma membrane"/>
    <property type="evidence" value="ECO:0007669"/>
    <property type="project" value="UniProtKB-SubCell"/>
</dbReference>
<dbReference type="SUPFAM" id="SSF141868">
    <property type="entry name" value="EAL domain-like"/>
    <property type="match status" value="1"/>
</dbReference>
<dbReference type="KEGG" id="bfz:BAU07_16785"/>
<dbReference type="STRING" id="463014.BAU07_16785"/>
<dbReference type="Pfam" id="PF00563">
    <property type="entry name" value="EAL"/>
    <property type="match status" value="1"/>
</dbReference>
<keyword evidence="3" id="KW-1003">Cell membrane</keyword>
<dbReference type="GO" id="GO:0071111">
    <property type="term" value="F:cyclic-guanylate-specific phosphodiesterase activity"/>
    <property type="evidence" value="ECO:0007669"/>
    <property type="project" value="UniProtKB-EC"/>
</dbReference>
<evidence type="ECO:0000256" key="5">
    <source>
        <dbReference type="ARBA" id="ARBA00022692"/>
    </source>
</evidence>
<keyword evidence="5 10" id="KW-0812">Transmembrane</keyword>
<sequence length="518" mass="56343">MHRSAQRARFSIWQMLYALMAVALPFVLAVPVIHHQAERRAEDQLRVVDNLVISQSENIVEHAIRVAIEIDPLAGMPCGEAFGQIHEAGSLRPYFRSVGLIAGNVLYCSSVGGKQDRPLSELVSGMNKLPPGITLSIVRGTPLVKTRPALFVFLGLDEGRGVLASVDGQYLHDIIDAADQEGRYAVQLRIGAGYALGAGGVQEWRPPPPDDGGVTLMRTSALYPIEATATLSAAHLVSYRDVLWMQYIPFLAIASALLAYLAHRLNTRRIAMATEIRRGMRRREFCVLYQPIVDLSTGACVGAEALMRWQHPVYGIVQPELFFPLVGESALAVRLTRHLLGLVERDLAEAALPPDFHLSVNLNAEHLCRRELVGDVERFLHGFRIASPKLVFELTERKGLPDTLGVLSNMRALRAIGVAFAIDDFGTGHSSLACLEKITVDYLKIAQGFVSVIDTDAVNAPVLELIISLGARLGVALIAEGIETETQAAYLRAKGVKLAQGGLFSHPVPAISLLALLS</sequence>
<dbReference type="PANTHER" id="PTHR33121:SF79">
    <property type="entry name" value="CYCLIC DI-GMP PHOSPHODIESTERASE PDED-RELATED"/>
    <property type="match status" value="1"/>
</dbReference>
<dbReference type="EMBL" id="CP016172">
    <property type="protein sequence ID" value="ANN78544.1"/>
    <property type="molecule type" value="Genomic_DNA"/>
</dbReference>
<reference evidence="12 13" key="1">
    <citation type="submission" date="2016-06" db="EMBL/GenBank/DDBJ databases">
        <title>Complete genome sequences of Bordetella bronchialis and Bordetella flabilis.</title>
        <authorList>
            <person name="LiPuma J.J."/>
            <person name="Spilker T."/>
        </authorList>
    </citation>
    <scope>NUCLEOTIDE SEQUENCE [LARGE SCALE GENOMIC DNA]</scope>
    <source>
        <strain evidence="12 13">AU10664</strain>
    </source>
</reference>
<dbReference type="PANTHER" id="PTHR33121">
    <property type="entry name" value="CYCLIC DI-GMP PHOSPHODIESTERASE PDEF"/>
    <property type="match status" value="1"/>
</dbReference>
<evidence type="ECO:0000259" key="11">
    <source>
        <dbReference type="PROSITE" id="PS50883"/>
    </source>
</evidence>
<comment type="subcellular location">
    <subcellularLocation>
        <location evidence="1">Cell membrane</location>
        <topology evidence="1">Multi-pass membrane protein</topology>
    </subcellularLocation>
</comment>
<dbReference type="InterPro" id="IPR050706">
    <property type="entry name" value="Cyclic-di-GMP_PDE-like"/>
</dbReference>
<dbReference type="Proteomes" id="UP000091926">
    <property type="component" value="Chromosome"/>
</dbReference>
<dbReference type="EC" id="3.1.4.52" evidence="2"/>
<dbReference type="SMART" id="SM00052">
    <property type="entry name" value="EAL"/>
    <property type="match status" value="1"/>
</dbReference>
<dbReference type="AlphaFoldDB" id="A0A193GGX1"/>
<evidence type="ECO:0000313" key="12">
    <source>
        <dbReference type="EMBL" id="ANN78544.1"/>
    </source>
</evidence>
<dbReference type="InterPro" id="IPR001633">
    <property type="entry name" value="EAL_dom"/>
</dbReference>
<evidence type="ECO:0000256" key="6">
    <source>
        <dbReference type="ARBA" id="ARBA00022801"/>
    </source>
</evidence>
<evidence type="ECO:0000256" key="8">
    <source>
        <dbReference type="ARBA" id="ARBA00023136"/>
    </source>
</evidence>
<evidence type="ECO:0000256" key="10">
    <source>
        <dbReference type="SAM" id="Phobius"/>
    </source>
</evidence>
<name>A0A193GGX1_9BORD</name>
<keyword evidence="4" id="KW-0973">c-di-GMP</keyword>
<keyword evidence="13" id="KW-1185">Reference proteome</keyword>
<evidence type="ECO:0000256" key="3">
    <source>
        <dbReference type="ARBA" id="ARBA00022475"/>
    </source>
</evidence>
<dbReference type="Gene3D" id="3.20.20.450">
    <property type="entry name" value="EAL domain"/>
    <property type="match status" value="1"/>
</dbReference>
<feature type="domain" description="EAL" evidence="11">
    <location>
        <begin position="269"/>
        <end position="518"/>
    </location>
</feature>
<dbReference type="InterPro" id="IPR024744">
    <property type="entry name" value="CSS-motif_dom"/>
</dbReference>
<gene>
    <name evidence="12" type="ORF">BAU07_16785</name>
</gene>